<feature type="transmembrane region" description="Helical" evidence="1">
    <location>
        <begin position="136"/>
        <end position="156"/>
    </location>
</feature>
<sequence length="170" mass="19517">MDSLKSAWNNAGTEQTDIKIVRPPVLKNIRRQLTIETICYAAFLLVYYNFFDGDKKSFFLNVILVVSVSLLLMHNVAGYMITNNPVFGNNLKQSLAVYLEKLKRYAVIAVASRAIAFSGIMLFFMGNIRWTNSRYYALAFIICLLGVQIFSLWRIWAGRIKKIRGVLYEL</sequence>
<name>A0A6N8J8Y6_9BACT</name>
<dbReference type="OrthoDB" id="954677at2"/>
<dbReference type="AlphaFoldDB" id="A0A6N8J8Y6"/>
<evidence type="ECO:0000256" key="1">
    <source>
        <dbReference type="SAM" id="Phobius"/>
    </source>
</evidence>
<evidence type="ECO:0000313" key="3">
    <source>
        <dbReference type="Proteomes" id="UP000468388"/>
    </source>
</evidence>
<feature type="transmembrane region" description="Helical" evidence="1">
    <location>
        <begin position="33"/>
        <end position="51"/>
    </location>
</feature>
<dbReference type="RefSeq" id="WP_157300371.1">
    <property type="nucleotide sequence ID" value="NZ_BAAAZB010000006.1"/>
</dbReference>
<keyword evidence="3" id="KW-1185">Reference proteome</keyword>
<comment type="caution">
    <text evidence="2">The sequence shown here is derived from an EMBL/GenBank/DDBJ whole genome shotgun (WGS) entry which is preliminary data.</text>
</comment>
<accession>A0A6N8J8Y6</accession>
<gene>
    <name evidence="2" type="ORF">GO495_14240</name>
</gene>
<protein>
    <submittedName>
        <fullName evidence="2">Uncharacterized protein</fullName>
    </submittedName>
</protein>
<dbReference type="Proteomes" id="UP000468388">
    <property type="component" value="Unassembled WGS sequence"/>
</dbReference>
<evidence type="ECO:0000313" key="2">
    <source>
        <dbReference type="EMBL" id="MVT41745.1"/>
    </source>
</evidence>
<keyword evidence="1" id="KW-1133">Transmembrane helix</keyword>
<proteinExistence type="predicted"/>
<keyword evidence="1" id="KW-0812">Transmembrane</keyword>
<feature type="transmembrane region" description="Helical" evidence="1">
    <location>
        <begin position="57"/>
        <end position="81"/>
    </location>
</feature>
<keyword evidence="1" id="KW-0472">Membrane</keyword>
<organism evidence="2 3">
    <name type="scientific">Chitinophaga oryziterrae</name>
    <dbReference type="NCBI Taxonomy" id="1031224"/>
    <lineage>
        <taxon>Bacteria</taxon>
        <taxon>Pseudomonadati</taxon>
        <taxon>Bacteroidota</taxon>
        <taxon>Chitinophagia</taxon>
        <taxon>Chitinophagales</taxon>
        <taxon>Chitinophagaceae</taxon>
        <taxon>Chitinophaga</taxon>
    </lineage>
</organism>
<reference evidence="2 3" key="1">
    <citation type="submission" date="2019-12" db="EMBL/GenBank/DDBJ databases">
        <title>The draft genomic sequence of strain Chitinophaga oryziterrae JCM 16595.</title>
        <authorList>
            <person name="Zhang X."/>
        </authorList>
    </citation>
    <scope>NUCLEOTIDE SEQUENCE [LARGE SCALE GENOMIC DNA]</scope>
    <source>
        <strain evidence="2 3">JCM 16595</strain>
    </source>
</reference>
<dbReference type="EMBL" id="WRXO01000003">
    <property type="protein sequence ID" value="MVT41745.1"/>
    <property type="molecule type" value="Genomic_DNA"/>
</dbReference>
<feature type="transmembrane region" description="Helical" evidence="1">
    <location>
        <begin position="102"/>
        <end position="124"/>
    </location>
</feature>